<dbReference type="GO" id="GO:0003676">
    <property type="term" value="F:nucleic acid binding"/>
    <property type="evidence" value="ECO:0007669"/>
    <property type="project" value="InterPro"/>
</dbReference>
<dbReference type="InterPro" id="IPR007848">
    <property type="entry name" value="Small_mtfrase_dom"/>
</dbReference>
<evidence type="ECO:0000313" key="5">
    <source>
        <dbReference type="Proteomes" id="UP000545386"/>
    </source>
</evidence>
<dbReference type="AlphaFoldDB" id="A0A842HJY1"/>
<dbReference type="InterPro" id="IPR029063">
    <property type="entry name" value="SAM-dependent_MTases_sf"/>
</dbReference>
<feature type="domain" description="Methyltransferase small" evidence="3">
    <location>
        <begin position="175"/>
        <end position="260"/>
    </location>
</feature>
<dbReference type="GO" id="GO:0036009">
    <property type="term" value="F:protein-glutamine N-methyltransferase activity"/>
    <property type="evidence" value="ECO:0007669"/>
    <property type="project" value="TreeGrafter"/>
</dbReference>
<evidence type="ECO:0000259" key="3">
    <source>
        <dbReference type="Pfam" id="PF05175"/>
    </source>
</evidence>
<dbReference type="InterPro" id="IPR050320">
    <property type="entry name" value="N5-glutamine_MTase"/>
</dbReference>
<reference evidence="4 5" key="1">
    <citation type="submission" date="2020-08" db="EMBL/GenBank/DDBJ databases">
        <title>Paraeoetvoesia sp. YC-7-48 draft genome sequence.</title>
        <authorList>
            <person name="Yao L."/>
        </authorList>
    </citation>
    <scope>NUCLEOTIDE SEQUENCE [LARGE SCALE GENOMIC DNA]</scope>
    <source>
        <strain evidence="5">YC-7-48</strain>
    </source>
</reference>
<keyword evidence="4" id="KW-0808">Transferase</keyword>
<keyword evidence="2" id="KW-0949">S-adenosyl-L-methionine</keyword>
<keyword evidence="5" id="KW-1185">Reference proteome</keyword>
<dbReference type="RefSeq" id="WP_185778372.1">
    <property type="nucleotide sequence ID" value="NZ_JACJUU010000001.1"/>
</dbReference>
<dbReference type="CDD" id="cd02440">
    <property type="entry name" value="AdoMet_MTases"/>
    <property type="match status" value="1"/>
</dbReference>
<accession>A0A842HJY1</accession>
<dbReference type="PANTHER" id="PTHR18895:SF74">
    <property type="entry name" value="MTRF1L RELEASE FACTOR GLUTAMINE METHYLTRANSFERASE"/>
    <property type="match status" value="1"/>
</dbReference>
<dbReference type="EMBL" id="JACJUU010000001">
    <property type="protein sequence ID" value="MBC2768533.1"/>
    <property type="molecule type" value="Genomic_DNA"/>
</dbReference>
<proteinExistence type="predicted"/>
<comment type="caution">
    <text evidence="4">The sequence shown here is derived from an EMBL/GenBank/DDBJ whole genome shotgun (WGS) entry which is preliminary data.</text>
</comment>
<sequence length="359" mass="39519">MPLPAPTVLPKKPQVAHDGYGADDAFTWFSQGGSLVWEGDYHQARQLLAALAKRIDKRRKPKADDAVMPPKEAFNRYRQAQSRRTELLNRLLVPVGPGYTLSLRRAPDIAEACHAAFEPLSHDALIPLRQILGAVSAYEWRKKGVAIDGLPEPLHVHYGVFSPIRGEYLDLIRATPLPKGAHHALDLGTGSGVIAMLLAQRGIEHVDATDNNPVALACAAENIQRQGLAGRINVMACEGYPENTYDLIVCNPPWLPGRPTSALETAVYDPDSQMLKWFLQGLAPHLAPNGEGWLIMSDLAEHLGLREPDAIEQWAATGGLVVTAHHDIRPRHPKTLDTTDALHAARAKEVTRLWRFRIA</sequence>
<evidence type="ECO:0000256" key="2">
    <source>
        <dbReference type="ARBA" id="ARBA00022691"/>
    </source>
</evidence>
<evidence type="ECO:0000313" key="4">
    <source>
        <dbReference type="EMBL" id="MBC2768533.1"/>
    </source>
</evidence>
<organism evidence="4 5">
    <name type="scientific">Pusillimonas minor</name>
    <dbReference type="NCBI Taxonomy" id="2697024"/>
    <lineage>
        <taxon>Bacteria</taxon>
        <taxon>Pseudomonadati</taxon>
        <taxon>Pseudomonadota</taxon>
        <taxon>Betaproteobacteria</taxon>
        <taxon>Burkholderiales</taxon>
        <taxon>Alcaligenaceae</taxon>
        <taxon>Pusillimonas</taxon>
    </lineage>
</organism>
<dbReference type="InterPro" id="IPR002052">
    <property type="entry name" value="DNA_methylase_N6_adenine_CS"/>
</dbReference>
<protein>
    <submittedName>
        <fullName evidence="4">Class I SAM-dependent methyltransferase</fullName>
    </submittedName>
</protein>
<dbReference type="SUPFAM" id="SSF53335">
    <property type="entry name" value="S-adenosyl-L-methionine-dependent methyltransferases"/>
    <property type="match status" value="1"/>
</dbReference>
<gene>
    <name evidence="4" type="ORF">GTU67_01220</name>
</gene>
<name>A0A842HJY1_9BURK</name>
<dbReference type="GO" id="GO:0032259">
    <property type="term" value="P:methylation"/>
    <property type="evidence" value="ECO:0007669"/>
    <property type="project" value="UniProtKB-KW"/>
</dbReference>
<dbReference type="Proteomes" id="UP000545386">
    <property type="component" value="Unassembled WGS sequence"/>
</dbReference>
<dbReference type="Gene3D" id="3.40.50.150">
    <property type="entry name" value="Vaccinia Virus protein VP39"/>
    <property type="match status" value="1"/>
</dbReference>
<keyword evidence="1 4" id="KW-0489">Methyltransferase</keyword>
<dbReference type="PROSITE" id="PS00092">
    <property type="entry name" value="N6_MTASE"/>
    <property type="match status" value="1"/>
</dbReference>
<evidence type="ECO:0000256" key="1">
    <source>
        <dbReference type="ARBA" id="ARBA00022603"/>
    </source>
</evidence>
<dbReference type="PANTHER" id="PTHR18895">
    <property type="entry name" value="HEMK METHYLTRANSFERASE"/>
    <property type="match status" value="1"/>
</dbReference>
<dbReference type="Pfam" id="PF05175">
    <property type="entry name" value="MTS"/>
    <property type="match status" value="1"/>
</dbReference>